<feature type="transmembrane region" description="Helical" evidence="1">
    <location>
        <begin position="204"/>
        <end position="228"/>
    </location>
</feature>
<keyword evidence="1" id="KW-0812">Transmembrane</keyword>
<dbReference type="InterPro" id="IPR049713">
    <property type="entry name" value="Pr6Pr-like"/>
</dbReference>
<feature type="transmembrane region" description="Helical" evidence="1">
    <location>
        <begin position="105"/>
        <end position="128"/>
    </location>
</feature>
<dbReference type="NCBIfam" id="NF038065">
    <property type="entry name" value="Pr6Pr"/>
    <property type="match status" value="1"/>
</dbReference>
<keyword evidence="1" id="KW-0472">Membrane</keyword>
<accession>A0A6J7HWW1</accession>
<feature type="transmembrane region" description="Helical" evidence="1">
    <location>
        <begin position="25"/>
        <end position="49"/>
    </location>
</feature>
<feature type="transmembrane region" description="Helical" evidence="1">
    <location>
        <begin position="170"/>
        <end position="192"/>
    </location>
</feature>
<dbReference type="EMBL" id="CAFBMR010000077">
    <property type="protein sequence ID" value="CAB4923173.1"/>
    <property type="molecule type" value="Genomic_DNA"/>
</dbReference>
<evidence type="ECO:0000256" key="1">
    <source>
        <dbReference type="SAM" id="Phobius"/>
    </source>
</evidence>
<feature type="transmembrane region" description="Helical" evidence="1">
    <location>
        <begin position="140"/>
        <end position="158"/>
    </location>
</feature>
<feature type="transmembrane region" description="Helical" evidence="1">
    <location>
        <begin position="73"/>
        <end position="93"/>
    </location>
</feature>
<dbReference type="AlphaFoldDB" id="A0A6J7HWW1"/>
<protein>
    <submittedName>
        <fullName evidence="2">Unannotated protein</fullName>
    </submittedName>
</protein>
<sequence>MTTLTPTKSTAVTFGPLGERAARPLFLITAISATFGVGLSFILTLLGTYPSLNTDSSLLGNASQGALGRVFDFFTYFTIWSNILVAVIMWMLVVNPRRNGKIFRVLRLDTILMISVTGIIYQGLLAASAKNVGLEVVTNFFEHQLTPIVVVVVWLLVGPRRQIKWADIPLALIVPIAWAIFALVRGAVIHAYPYGFLNVDKYGLGAVILTVIEIAIFGVIISAIYLGLDRLLSLNKR</sequence>
<evidence type="ECO:0000313" key="2">
    <source>
        <dbReference type="EMBL" id="CAB4923173.1"/>
    </source>
</evidence>
<name>A0A6J7HWW1_9ZZZZ</name>
<organism evidence="2">
    <name type="scientific">freshwater metagenome</name>
    <dbReference type="NCBI Taxonomy" id="449393"/>
    <lineage>
        <taxon>unclassified sequences</taxon>
        <taxon>metagenomes</taxon>
        <taxon>ecological metagenomes</taxon>
    </lineage>
</organism>
<reference evidence="2" key="1">
    <citation type="submission" date="2020-05" db="EMBL/GenBank/DDBJ databases">
        <authorList>
            <person name="Chiriac C."/>
            <person name="Salcher M."/>
            <person name="Ghai R."/>
            <person name="Kavagutti S V."/>
        </authorList>
    </citation>
    <scope>NUCLEOTIDE SEQUENCE</scope>
</reference>
<proteinExistence type="predicted"/>
<gene>
    <name evidence="2" type="ORF">UFOPK3610_01530</name>
</gene>
<keyword evidence="1" id="KW-1133">Transmembrane helix</keyword>